<organism evidence="3 4">
    <name type="scientific">Fluviicola chungangensis</name>
    <dbReference type="NCBI Taxonomy" id="2597671"/>
    <lineage>
        <taxon>Bacteria</taxon>
        <taxon>Pseudomonadati</taxon>
        <taxon>Bacteroidota</taxon>
        <taxon>Flavobacteriia</taxon>
        <taxon>Flavobacteriales</taxon>
        <taxon>Crocinitomicaceae</taxon>
        <taxon>Fluviicola</taxon>
    </lineage>
</organism>
<dbReference type="AlphaFoldDB" id="A0A556N171"/>
<proteinExistence type="predicted"/>
<gene>
    <name evidence="3" type="ORF">FO442_08600</name>
</gene>
<comment type="caution">
    <text evidence="3">The sequence shown here is derived from an EMBL/GenBank/DDBJ whole genome shotgun (WGS) entry which is preliminary data.</text>
</comment>
<name>A0A556N171_9FLAO</name>
<evidence type="ECO:0000313" key="4">
    <source>
        <dbReference type="Proteomes" id="UP000316008"/>
    </source>
</evidence>
<protein>
    <submittedName>
        <fullName evidence="3">WecB/TagA/CpsF family glycosyltransferase</fullName>
    </submittedName>
</protein>
<evidence type="ECO:0000256" key="1">
    <source>
        <dbReference type="ARBA" id="ARBA00022676"/>
    </source>
</evidence>
<dbReference type="GO" id="GO:0016758">
    <property type="term" value="F:hexosyltransferase activity"/>
    <property type="evidence" value="ECO:0007669"/>
    <property type="project" value="TreeGrafter"/>
</dbReference>
<dbReference type="RefSeq" id="WP_144332753.1">
    <property type="nucleotide sequence ID" value="NZ_VLPL01000003.1"/>
</dbReference>
<dbReference type="OrthoDB" id="9771846at2"/>
<dbReference type="InterPro" id="IPR004629">
    <property type="entry name" value="WecG_TagA_CpsF"/>
</dbReference>
<keyword evidence="4" id="KW-1185">Reference proteome</keyword>
<evidence type="ECO:0000256" key="2">
    <source>
        <dbReference type="ARBA" id="ARBA00022679"/>
    </source>
</evidence>
<reference evidence="3 4" key="1">
    <citation type="submission" date="2019-07" db="EMBL/GenBank/DDBJ databases">
        <authorList>
            <person name="Huq M.A."/>
        </authorList>
    </citation>
    <scope>NUCLEOTIDE SEQUENCE [LARGE SCALE GENOMIC DNA]</scope>
    <source>
        <strain evidence="3 4">MAH-3</strain>
    </source>
</reference>
<dbReference type="PANTHER" id="PTHR34136:SF1">
    <property type="entry name" value="UDP-N-ACETYL-D-MANNOSAMINURONIC ACID TRANSFERASE"/>
    <property type="match status" value="1"/>
</dbReference>
<sequence length="242" mass="27473">MSEKLNLLGYSVFDGILDNYPLSGKVLINTINPHSYCVAEKDEVFRSALKSSDILLPDGIGIVLAARFLKAKQIRKIAGADLHQFCLEKANAEGKKVFYLGASQNTLDKITERLKQDYPNLSVQSFSPPYKTIFSDDENKTMIEKVNAFEPDFLFIGMTAPKQEKWVFEHKDKLNASVISSIGAVFDFYAGTVKRPHPFWIKIGLEWLIRFVKEPKRLAQRNLVSMPKFIWVVLKTKITGQP</sequence>
<dbReference type="CDD" id="cd06533">
    <property type="entry name" value="Glyco_transf_WecG_TagA"/>
    <property type="match status" value="1"/>
</dbReference>
<evidence type="ECO:0000313" key="3">
    <source>
        <dbReference type="EMBL" id="TSJ45798.1"/>
    </source>
</evidence>
<dbReference type="NCBIfam" id="TIGR00696">
    <property type="entry name" value="wecG_tagA_cpsF"/>
    <property type="match status" value="1"/>
</dbReference>
<dbReference type="Pfam" id="PF03808">
    <property type="entry name" value="Glyco_tran_WecG"/>
    <property type="match status" value="1"/>
</dbReference>
<accession>A0A556N171</accession>
<keyword evidence="2 3" id="KW-0808">Transferase</keyword>
<keyword evidence="1" id="KW-0328">Glycosyltransferase</keyword>
<dbReference type="EMBL" id="VLPL01000003">
    <property type="protein sequence ID" value="TSJ45798.1"/>
    <property type="molecule type" value="Genomic_DNA"/>
</dbReference>
<dbReference type="PANTHER" id="PTHR34136">
    <property type="match status" value="1"/>
</dbReference>
<dbReference type="Proteomes" id="UP000316008">
    <property type="component" value="Unassembled WGS sequence"/>
</dbReference>